<dbReference type="SUPFAM" id="SSF82171">
    <property type="entry name" value="DPP6 N-terminal domain-like"/>
    <property type="match status" value="1"/>
</dbReference>
<proteinExistence type="predicted"/>
<dbReference type="InterPro" id="IPR001375">
    <property type="entry name" value="Peptidase_S9_cat"/>
</dbReference>
<reference evidence="2 3" key="1">
    <citation type="submission" date="2020-12" db="EMBL/GenBank/DDBJ databases">
        <title>Oil enriched cultivation method for isolating marine PHA-producing bacteria.</title>
        <authorList>
            <person name="Zheng W."/>
            <person name="Yu S."/>
            <person name="Huang Y."/>
        </authorList>
    </citation>
    <scope>NUCLEOTIDE SEQUENCE [LARGE SCALE GENOMIC DNA]</scope>
    <source>
        <strain evidence="2 3">SN0-2</strain>
    </source>
</reference>
<dbReference type="InterPro" id="IPR029058">
    <property type="entry name" value="AB_hydrolase_fold"/>
</dbReference>
<keyword evidence="3" id="KW-1185">Reference proteome</keyword>
<protein>
    <submittedName>
        <fullName evidence="2">S9 family peptidase</fullName>
    </submittedName>
</protein>
<dbReference type="Gene3D" id="2.120.10.30">
    <property type="entry name" value="TolB, C-terminal domain"/>
    <property type="match status" value="1"/>
</dbReference>
<dbReference type="Gene3D" id="3.40.50.1820">
    <property type="entry name" value="alpha/beta hydrolase"/>
    <property type="match status" value="1"/>
</dbReference>
<feature type="domain" description="Peptidase S9 prolyl oligopeptidase catalytic" evidence="1">
    <location>
        <begin position="456"/>
        <end position="660"/>
    </location>
</feature>
<dbReference type="PANTHER" id="PTHR43056">
    <property type="entry name" value="PEPTIDASE S9 PROLYL OLIGOPEPTIDASE"/>
    <property type="match status" value="1"/>
</dbReference>
<dbReference type="InterPro" id="IPR011042">
    <property type="entry name" value="6-blade_b-propeller_TolB-like"/>
</dbReference>
<dbReference type="SUPFAM" id="SSF53474">
    <property type="entry name" value="alpha/beta-Hydrolases"/>
    <property type="match status" value="1"/>
</dbReference>
<organism evidence="2 3">
    <name type="scientific">Microbulbifer salipaludis</name>
    <dbReference type="NCBI Taxonomy" id="187980"/>
    <lineage>
        <taxon>Bacteria</taxon>
        <taxon>Pseudomonadati</taxon>
        <taxon>Pseudomonadota</taxon>
        <taxon>Gammaproteobacteria</taxon>
        <taxon>Cellvibrionales</taxon>
        <taxon>Microbulbiferaceae</taxon>
        <taxon>Microbulbifer</taxon>
    </lineage>
</organism>
<evidence type="ECO:0000313" key="2">
    <source>
        <dbReference type="EMBL" id="MBN8431376.1"/>
    </source>
</evidence>
<dbReference type="Proteomes" id="UP000664293">
    <property type="component" value="Unassembled WGS sequence"/>
</dbReference>
<accession>A0ABS3E7T3</accession>
<dbReference type="PANTHER" id="PTHR43056:SF5">
    <property type="entry name" value="PEPTIDASE S9 PROLYL OLIGOPEPTIDASE CATALYTIC DOMAIN-CONTAINING PROTEIN"/>
    <property type="match status" value="1"/>
</dbReference>
<name>A0ABS3E7T3_9GAMM</name>
<evidence type="ECO:0000313" key="3">
    <source>
        <dbReference type="Proteomes" id="UP000664293"/>
    </source>
</evidence>
<dbReference type="Pfam" id="PF00326">
    <property type="entry name" value="Peptidase_S9"/>
    <property type="match status" value="1"/>
</dbReference>
<dbReference type="InterPro" id="IPR050585">
    <property type="entry name" value="Xaa-Pro_dipeptidyl-ppase/CocE"/>
</dbReference>
<sequence>MPRHKIFSGPRYTRTIGAHSLSTEHQSRSDTQQQAPYGSWPSAINAELLTAGNVRLSEARLFNGNAYWLESRPAEKGRSVLVECALQGATPVKRDLLPAPLSVRSKAHEYGGGVYTVAGGEVFFVLAADQRIYRMPLDGGAPEPITPEGAYHYADLQVDPLRNRLICVQEDESDADREAVARLIAIDLTPAQQDARITTLVEGADFYSNPALSPDGSQLSFLQWQHPNMPWDATELMLADLDEHGSIKTTRRTAGGNDESIFQPQWSPAGQLFYVSDRNNWWNLYHAGSEAPLWQADAEFATPQWVFGMSTYGFLSDDKIFCTFSQAGIWHLALIDLNTGSAETLAHPGCDFESIRCDGKRALFIASGATDFPCVSLFDGEDNTFSVLASSSATPVDPHWFSAAQPVSFQVGEREVHGFYYPPHNPGFKAPEGEKPPLIVFGHGGPTGATSAGLNLKVQYWTSRGFAILDVNYSGSTGYGRAYRDRLKDNWGVIDVEDVCAGAEYLVAQGLADPARLLIKGGSAGGYTVLAALTFHSTFSAGASHYGIGDLTTLARDTHKFESRYLDKLVGPWPQAEPVYRERSPINHIEQLNCPVIFFQGMEDKVVPPNQAEAMVNALQERGLPVAYITFAEEGHGFRSADSIKMALEGELEFYSRVFNFPLPEAGPGIKIHNLEGKP</sequence>
<comment type="caution">
    <text evidence="2">The sequence shown here is derived from an EMBL/GenBank/DDBJ whole genome shotgun (WGS) entry which is preliminary data.</text>
</comment>
<evidence type="ECO:0000259" key="1">
    <source>
        <dbReference type="Pfam" id="PF00326"/>
    </source>
</evidence>
<dbReference type="EMBL" id="JAEKJR010000002">
    <property type="protein sequence ID" value="MBN8431376.1"/>
    <property type="molecule type" value="Genomic_DNA"/>
</dbReference>
<gene>
    <name evidence="2" type="ORF">JF535_10990</name>
</gene>